<comment type="similarity">
    <text evidence="1">Belongs to the CdaR family.</text>
</comment>
<evidence type="ECO:0000259" key="2">
    <source>
        <dbReference type="Pfam" id="PF13556"/>
    </source>
</evidence>
<dbReference type="AlphaFoldDB" id="A0A4S5ETN6"/>
<organism evidence="4 5">
    <name type="scientific">Candidatus Frankia alpina</name>
    <dbReference type="NCBI Taxonomy" id="2699483"/>
    <lineage>
        <taxon>Bacteria</taxon>
        <taxon>Bacillati</taxon>
        <taxon>Actinomycetota</taxon>
        <taxon>Actinomycetes</taxon>
        <taxon>Frankiales</taxon>
        <taxon>Frankiaceae</taxon>
        <taxon>Frankia</taxon>
    </lineage>
</organism>
<proteinExistence type="inferred from homology"/>
<dbReference type="InterPro" id="IPR042070">
    <property type="entry name" value="PucR_C-HTH_sf"/>
</dbReference>
<dbReference type="InterPro" id="IPR051448">
    <property type="entry name" value="CdaR-like_regulators"/>
</dbReference>
<dbReference type="OrthoDB" id="3190266at2"/>
<feature type="domain" description="PucR C-terminal helix-turn-helix" evidence="2">
    <location>
        <begin position="356"/>
        <end position="414"/>
    </location>
</feature>
<evidence type="ECO:0000313" key="5">
    <source>
        <dbReference type="Proteomes" id="UP000305282"/>
    </source>
</evidence>
<protein>
    <submittedName>
        <fullName evidence="4">CdaR family transcriptional regulator</fullName>
    </submittedName>
</protein>
<accession>A0A4S5ETN6</accession>
<dbReference type="PANTHER" id="PTHR33744:SF7">
    <property type="entry name" value="PUCR FAMILY TRANSCRIPTIONAL REGULATOR"/>
    <property type="match status" value="1"/>
</dbReference>
<keyword evidence="5" id="KW-1185">Reference proteome</keyword>
<dbReference type="RefSeq" id="WP_136447017.1">
    <property type="nucleotide sequence ID" value="NZ_SSXH01000056.1"/>
</dbReference>
<dbReference type="InterPro" id="IPR025736">
    <property type="entry name" value="PucR_C-HTH_dom"/>
</dbReference>
<dbReference type="EMBL" id="SSXH01000056">
    <property type="protein sequence ID" value="THJ75653.1"/>
    <property type="molecule type" value="Genomic_DNA"/>
</dbReference>
<reference evidence="4 5" key="1">
    <citation type="submission" date="2019-04" db="EMBL/GenBank/DDBJ databases">
        <title>Draft genome sequences for three unisolated Alnus-infective Frankia Sp+ strains, AgTrS, AiOr and AvVan, the first sequenced Frankia strains able to sporulate in-planta.</title>
        <authorList>
            <person name="Bethencourt L."/>
            <person name="Vautrin F."/>
            <person name="Taib N."/>
            <person name="Dubost A."/>
            <person name="Castro-Garcia L."/>
            <person name="Imbaud O."/>
            <person name="Abrouk D."/>
            <person name="Fournier P."/>
            <person name="Briolay J."/>
            <person name="Nguyen A."/>
            <person name="Normand P."/>
            <person name="Fernandez M.P."/>
            <person name="Brochier-Armanet C."/>
            <person name="Herrera-Belaroussi A."/>
        </authorList>
    </citation>
    <scope>NUCLEOTIDE SEQUENCE [LARGE SCALE GENOMIC DNA]</scope>
    <source>
        <strain evidence="4 5">AvVan</strain>
    </source>
</reference>
<name>A0A4S5ETN6_9ACTN</name>
<gene>
    <name evidence="4" type="ORF">E7Y31_04215</name>
</gene>
<dbReference type="PANTHER" id="PTHR33744">
    <property type="entry name" value="CARBOHYDRATE DIACID REGULATOR"/>
    <property type="match status" value="1"/>
</dbReference>
<feature type="domain" description="CdaR GGDEF-like" evidence="3">
    <location>
        <begin position="180"/>
        <end position="301"/>
    </location>
</feature>
<dbReference type="Gene3D" id="1.10.10.2840">
    <property type="entry name" value="PucR C-terminal helix-turn-helix domain"/>
    <property type="match status" value="1"/>
</dbReference>
<dbReference type="Proteomes" id="UP000305282">
    <property type="component" value="Unassembled WGS sequence"/>
</dbReference>
<evidence type="ECO:0000313" key="4">
    <source>
        <dbReference type="EMBL" id="THJ75653.1"/>
    </source>
</evidence>
<comment type="caution">
    <text evidence="4">The sequence shown here is derived from an EMBL/GenBank/DDBJ whole genome shotgun (WGS) entry which is preliminary data.</text>
</comment>
<evidence type="ECO:0000256" key="1">
    <source>
        <dbReference type="ARBA" id="ARBA00006754"/>
    </source>
</evidence>
<dbReference type="InterPro" id="IPR041522">
    <property type="entry name" value="CdaR_GGDEF"/>
</dbReference>
<dbReference type="Pfam" id="PF13556">
    <property type="entry name" value="HTH_30"/>
    <property type="match status" value="1"/>
</dbReference>
<dbReference type="Pfam" id="PF17853">
    <property type="entry name" value="GGDEF_2"/>
    <property type="match status" value="1"/>
</dbReference>
<evidence type="ECO:0000259" key="3">
    <source>
        <dbReference type="Pfam" id="PF17853"/>
    </source>
</evidence>
<sequence>MAGASASVPVDELRRRYEELARRHAVELRLSAAVARGGGISGLVGAAAELTANPLWLIDPRRRVVSRSVAARGSDFRAPDLDLLLDRCGPVDVASTKPTMIHAQPARGLARRHLLVPVARDGRMFAWLVMGEVAVRLGGDEANLVRRTAFYLATEYAMQRRVARASWNARAALARQLVRGSYSDADLLASADYLGVRPDADRVLVYLGDHPADKLRDDQVLADLVAKKLDVEILATRGREGTILLVEVPEGSACVAFVHRVKQVMRQTVAELGEPETVVGVSAVSRPDGLARAYRETREVLLCIDRFGRSRNNVIAVDDLGPARLFVANSDIASVRRYVHDVLGALLGGTPGSADLLRTLQCLFDAGRSVRESAARLGIHENTVRLRMAKVHDLTGLDVAANANDQLSAQTALLVLRLEGHPALPPFVERQVSAVLDQPAPAKKDTA</sequence>